<evidence type="ECO:0000256" key="1">
    <source>
        <dbReference type="ARBA" id="ARBA00004141"/>
    </source>
</evidence>
<dbReference type="EMBL" id="CAEZXN010000057">
    <property type="protein sequence ID" value="CAB4708133.1"/>
    <property type="molecule type" value="Genomic_DNA"/>
</dbReference>
<dbReference type="GO" id="GO:0016020">
    <property type="term" value="C:membrane"/>
    <property type="evidence" value="ECO:0007669"/>
    <property type="project" value="UniProtKB-SubCell"/>
</dbReference>
<name>A0A6J6QF82_9ZZZZ</name>
<reference evidence="7" key="1">
    <citation type="submission" date="2020-05" db="EMBL/GenBank/DDBJ databases">
        <authorList>
            <person name="Chiriac C."/>
            <person name="Salcher M."/>
            <person name="Ghai R."/>
            <person name="Kavagutti S V."/>
        </authorList>
    </citation>
    <scope>NUCLEOTIDE SEQUENCE</scope>
</reference>
<dbReference type="EMBL" id="CAEZXB010000039">
    <property type="protein sequence ID" value="CAB4685937.1"/>
    <property type="molecule type" value="Genomic_DNA"/>
</dbReference>
<feature type="transmembrane region" description="Helical" evidence="5">
    <location>
        <begin position="65"/>
        <end position="86"/>
    </location>
</feature>
<sequence length="168" mass="17958">MSAPLIIDAIALIYILFSIKRGYSRGFIVGVLGLIGFFVGLYLGLKYSPTVISYLPSLAHTSISRTLLSVAVIVAIAFATKAAVLAIGGRIRKLMIFKPVRWLDSLLGAIISGAIAISIVAVVSVVAEQTAPAKYVTMLKESEVLAQVQSKMPHLLDTLMSEAAIRLK</sequence>
<evidence type="ECO:0000256" key="3">
    <source>
        <dbReference type="ARBA" id="ARBA00022989"/>
    </source>
</evidence>
<keyword evidence="3 5" id="KW-1133">Transmembrane helix</keyword>
<dbReference type="AlphaFoldDB" id="A0A6J6QF82"/>
<dbReference type="EMBL" id="CAFBAA010000012">
    <property type="protein sequence ID" value="CAB4842514.1"/>
    <property type="molecule type" value="Genomic_DNA"/>
</dbReference>
<feature type="transmembrane region" description="Helical" evidence="5">
    <location>
        <begin position="26"/>
        <end position="45"/>
    </location>
</feature>
<dbReference type="InterPro" id="IPR003825">
    <property type="entry name" value="Colicin-V_CvpA"/>
</dbReference>
<comment type="subcellular location">
    <subcellularLocation>
        <location evidence="1">Membrane</location>
        <topology evidence="1">Multi-pass membrane protein</topology>
    </subcellularLocation>
</comment>
<gene>
    <name evidence="6" type="ORF">UFOPK2342_01482</name>
    <name evidence="7" type="ORF">UFOPK2423_01564</name>
    <name evidence="8" type="ORF">UFOPK3266_00653</name>
</gene>
<evidence type="ECO:0000313" key="6">
    <source>
        <dbReference type="EMBL" id="CAB4685937.1"/>
    </source>
</evidence>
<evidence type="ECO:0000313" key="7">
    <source>
        <dbReference type="EMBL" id="CAB4708133.1"/>
    </source>
</evidence>
<dbReference type="Pfam" id="PF02674">
    <property type="entry name" value="Colicin_V"/>
    <property type="match status" value="1"/>
</dbReference>
<protein>
    <submittedName>
        <fullName evidence="7">Unannotated protein</fullName>
    </submittedName>
</protein>
<feature type="transmembrane region" description="Helical" evidence="5">
    <location>
        <begin position="106"/>
        <end position="127"/>
    </location>
</feature>
<keyword evidence="2 5" id="KW-0812">Transmembrane</keyword>
<keyword evidence="4 5" id="KW-0472">Membrane</keyword>
<evidence type="ECO:0000313" key="8">
    <source>
        <dbReference type="EMBL" id="CAB4842514.1"/>
    </source>
</evidence>
<accession>A0A6J6QF82</accession>
<evidence type="ECO:0000256" key="5">
    <source>
        <dbReference type="SAM" id="Phobius"/>
    </source>
</evidence>
<organism evidence="7">
    <name type="scientific">freshwater metagenome</name>
    <dbReference type="NCBI Taxonomy" id="449393"/>
    <lineage>
        <taxon>unclassified sequences</taxon>
        <taxon>metagenomes</taxon>
        <taxon>ecological metagenomes</taxon>
    </lineage>
</organism>
<proteinExistence type="predicted"/>
<evidence type="ECO:0000256" key="4">
    <source>
        <dbReference type="ARBA" id="ARBA00023136"/>
    </source>
</evidence>
<dbReference type="GO" id="GO:0009403">
    <property type="term" value="P:toxin biosynthetic process"/>
    <property type="evidence" value="ECO:0007669"/>
    <property type="project" value="InterPro"/>
</dbReference>
<evidence type="ECO:0000256" key="2">
    <source>
        <dbReference type="ARBA" id="ARBA00022692"/>
    </source>
</evidence>